<evidence type="ECO:0000313" key="2">
    <source>
        <dbReference type="Proteomes" id="UP000032102"/>
    </source>
</evidence>
<gene>
    <name evidence="1" type="ORF">LH47_02298</name>
</gene>
<protein>
    <submittedName>
        <fullName evidence="1">Uncharacterized protein</fullName>
    </submittedName>
</protein>
<dbReference type="EMBL" id="JXTH01000053">
    <property type="protein sequence ID" value="KIQ93617.1"/>
    <property type="molecule type" value="Genomic_DNA"/>
</dbReference>
<dbReference type="RefSeq" id="WP_043967628.1">
    <property type="nucleotide sequence ID" value="NZ_JXTH01000053.1"/>
</dbReference>
<evidence type="ECO:0000313" key="1">
    <source>
        <dbReference type="EMBL" id="KIQ93617.1"/>
    </source>
</evidence>
<proteinExistence type="predicted"/>
<dbReference type="PATRIC" id="fig|404937.3.peg.2457"/>
<sequence>MRLDIYTCSLCGEGFAVEVDKQPIACPLCESKIFEFSNKIIGSKIELDYDEMEWFEAYLQDFLKDVRGIEKFENIFDEIIDEICKEKSKEYAKNPANWGACCKINDEEDLPF</sequence>
<dbReference type="AlphaFoldDB" id="A0A0D0RPG0"/>
<organism evidence="1 2">
    <name type="scientific">Anoxybacillus thermarum</name>
    <dbReference type="NCBI Taxonomy" id="404937"/>
    <lineage>
        <taxon>Bacteria</taxon>
        <taxon>Bacillati</taxon>
        <taxon>Bacillota</taxon>
        <taxon>Bacilli</taxon>
        <taxon>Bacillales</taxon>
        <taxon>Anoxybacillaceae</taxon>
        <taxon>Anoxybacillus</taxon>
    </lineage>
</organism>
<name>A0A0D0RPG0_9BACL</name>
<comment type="caution">
    <text evidence="1">The sequence shown here is derived from an EMBL/GenBank/DDBJ whole genome shotgun (WGS) entry which is preliminary data.</text>
</comment>
<reference evidence="1 2" key="1">
    <citation type="submission" date="2015-01" db="EMBL/GenBank/DDBJ databases">
        <title>Draft genome of Anoxybacillus thermarum strain AF/04.</title>
        <authorList>
            <person name="Poli A."/>
            <person name="Nicolaus B."/>
            <person name="Chan K.-G."/>
            <person name="Kahar U.M."/>
            <person name="Yaakob A.S."/>
            <person name="Chan C.S."/>
            <person name="Goh K.M."/>
        </authorList>
    </citation>
    <scope>NUCLEOTIDE SEQUENCE [LARGE SCALE GENOMIC DNA]</scope>
    <source>
        <strain evidence="1 2">AF/04</strain>
    </source>
</reference>
<accession>A0A0D0RPG0</accession>
<dbReference type="Proteomes" id="UP000032102">
    <property type="component" value="Unassembled WGS sequence"/>
</dbReference>
<keyword evidence="2" id="KW-1185">Reference proteome</keyword>